<comment type="function">
    <text evidence="5 7">The electron transfer flavoprotein serves as a specific electron acceptor for several dehydrogenases, including five acyl-CoA dehydrogenases, glutaryl-CoA and sarcosine dehydrogenase. It transfers the electrons to the main mitochondrial respiratory chain via ETF-ubiquinone oxidoreductase (ETF dehydrogenase).</text>
</comment>
<dbReference type="CDD" id="cd01714">
    <property type="entry name" value="ETF_beta"/>
    <property type="match status" value="1"/>
</dbReference>
<dbReference type="Proteomes" id="UP000094385">
    <property type="component" value="Unassembled WGS sequence"/>
</dbReference>
<feature type="domain" description="Electron transfer flavoprotein alpha/beta-subunit N-terminal" evidence="8">
    <location>
        <begin position="27"/>
        <end position="226"/>
    </location>
</feature>
<gene>
    <name evidence="9" type="ORF">LIPSTDRAFT_49418</name>
</gene>
<dbReference type="PIRSF" id="PIRSF000090">
    <property type="entry name" value="Beta-ETF"/>
    <property type="match status" value="1"/>
</dbReference>
<dbReference type="AlphaFoldDB" id="A0A1E3QAN3"/>
<comment type="subunit">
    <text evidence="7">Heterodimer of an alpha and a beta subunit.</text>
</comment>
<dbReference type="GO" id="GO:0033539">
    <property type="term" value="P:fatty acid beta-oxidation using acyl-CoA dehydrogenase"/>
    <property type="evidence" value="ECO:0007669"/>
    <property type="project" value="TreeGrafter"/>
</dbReference>
<dbReference type="PROSITE" id="PS01065">
    <property type="entry name" value="ETF_BETA"/>
    <property type="match status" value="1"/>
</dbReference>
<evidence type="ECO:0000256" key="2">
    <source>
        <dbReference type="ARBA" id="ARBA00007557"/>
    </source>
</evidence>
<evidence type="ECO:0000259" key="8">
    <source>
        <dbReference type="SMART" id="SM00893"/>
    </source>
</evidence>
<comment type="cofactor">
    <cofactor evidence="7">
        <name>FAD</name>
        <dbReference type="ChEBI" id="CHEBI:57692"/>
    </cofactor>
    <text evidence="7">Binds 1 FAD per dimer.</text>
</comment>
<evidence type="ECO:0000313" key="9">
    <source>
        <dbReference type="EMBL" id="ODQ74763.1"/>
    </source>
</evidence>
<accession>A0A1E3QAN3</accession>
<evidence type="ECO:0000256" key="7">
    <source>
        <dbReference type="PIRNR" id="PIRNR000090"/>
    </source>
</evidence>
<evidence type="ECO:0000256" key="3">
    <source>
        <dbReference type="ARBA" id="ARBA00022448"/>
    </source>
</evidence>
<dbReference type="PANTHER" id="PTHR21294">
    <property type="entry name" value="ELECTRON TRANSFER FLAVOPROTEIN BETA-SUBUNIT"/>
    <property type="match status" value="1"/>
</dbReference>
<keyword evidence="3 7" id="KW-0813">Transport</keyword>
<dbReference type="STRING" id="675824.A0A1E3QAN3"/>
<proteinExistence type="inferred from homology"/>
<keyword evidence="4 7" id="KW-0249">Electron transport</keyword>
<dbReference type="GO" id="GO:0009055">
    <property type="term" value="F:electron transfer activity"/>
    <property type="evidence" value="ECO:0007669"/>
    <property type="project" value="InterPro"/>
</dbReference>
<dbReference type="InterPro" id="IPR033948">
    <property type="entry name" value="ETF_beta_N"/>
</dbReference>
<comment type="subcellular location">
    <subcellularLocation>
        <location evidence="1 7">Mitochondrion matrix</location>
    </subcellularLocation>
</comment>
<organism evidence="9 10">
    <name type="scientific">Lipomyces starkeyi NRRL Y-11557</name>
    <dbReference type="NCBI Taxonomy" id="675824"/>
    <lineage>
        <taxon>Eukaryota</taxon>
        <taxon>Fungi</taxon>
        <taxon>Dikarya</taxon>
        <taxon>Ascomycota</taxon>
        <taxon>Saccharomycotina</taxon>
        <taxon>Lipomycetes</taxon>
        <taxon>Lipomycetales</taxon>
        <taxon>Lipomycetaceae</taxon>
        <taxon>Lipomyces</taxon>
    </lineage>
</organism>
<dbReference type="InterPro" id="IPR014730">
    <property type="entry name" value="ETF_a/b_N"/>
</dbReference>
<keyword evidence="10" id="KW-1185">Reference proteome</keyword>
<evidence type="ECO:0000256" key="6">
    <source>
        <dbReference type="ARBA" id="ARBA00070315"/>
    </source>
</evidence>
<dbReference type="SMART" id="SM00893">
    <property type="entry name" value="ETF"/>
    <property type="match status" value="1"/>
</dbReference>
<dbReference type="Pfam" id="PF01012">
    <property type="entry name" value="ETF"/>
    <property type="match status" value="1"/>
</dbReference>
<evidence type="ECO:0000313" key="10">
    <source>
        <dbReference type="Proteomes" id="UP000094385"/>
    </source>
</evidence>
<dbReference type="GO" id="GO:0009063">
    <property type="term" value="P:amino acid catabolic process"/>
    <property type="evidence" value="ECO:0007669"/>
    <property type="project" value="TreeGrafter"/>
</dbReference>
<evidence type="ECO:0000256" key="5">
    <source>
        <dbReference type="ARBA" id="ARBA00025416"/>
    </source>
</evidence>
<dbReference type="GO" id="GO:0005759">
    <property type="term" value="C:mitochondrial matrix"/>
    <property type="evidence" value="ECO:0007669"/>
    <property type="project" value="UniProtKB-SubCell"/>
</dbReference>
<dbReference type="SUPFAM" id="SSF52402">
    <property type="entry name" value="Adenine nucleotide alpha hydrolases-like"/>
    <property type="match status" value="1"/>
</dbReference>
<dbReference type="InterPro" id="IPR000049">
    <property type="entry name" value="ET-Flavoprotein_bsu_CS"/>
</dbReference>
<comment type="cofactor">
    <cofactor evidence="7">
        <name>AMP</name>
        <dbReference type="ChEBI" id="CHEBI:456215"/>
    </cofactor>
    <text evidence="7">Binds 1 AMP per subunit.</text>
</comment>
<protein>
    <recommendedName>
        <fullName evidence="6 7">Probable electron transfer flavoprotein subunit beta</fullName>
    </recommendedName>
</protein>
<dbReference type="InterPro" id="IPR014729">
    <property type="entry name" value="Rossmann-like_a/b/a_fold"/>
</dbReference>
<evidence type="ECO:0000256" key="1">
    <source>
        <dbReference type="ARBA" id="ARBA00004305"/>
    </source>
</evidence>
<evidence type="ECO:0000256" key="4">
    <source>
        <dbReference type="ARBA" id="ARBA00022982"/>
    </source>
</evidence>
<dbReference type="InterPro" id="IPR012255">
    <property type="entry name" value="ETF_b"/>
</dbReference>
<sequence>MPPRLNIVVPVKRVIDFAIKPRINASKNAIETNGVKFSLNPFCEIAVEEAVRLRESSKDLVESITLVSAGSAKAQDTLRSGLALGADKATLIEIPAIDDSKSLELEPLAVAKLLKAFVKKSNANLVIMGKQAIDDDSNQTGQMLAGLLNWSQATNASKVTVDEASGVVTVSREVDGGTETLSAPLPLVITTDLRLNTPRYTKLQDIMKAKKKKTEKVSPEDLGVDISSRLEILSLSEPPKRTGGGKVDSVDALIGKLKELGAI</sequence>
<keyword evidence="7" id="KW-0496">Mitochondrion</keyword>
<dbReference type="EMBL" id="KV454291">
    <property type="protein sequence ID" value="ODQ74763.1"/>
    <property type="molecule type" value="Genomic_DNA"/>
</dbReference>
<name>A0A1E3QAN3_LIPST</name>
<dbReference type="FunFam" id="3.40.50.620:FF:000011">
    <property type="entry name" value="Electron transfer flavoprotein subunit beta"/>
    <property type="match status" value="1"/>
</dbReference>
<dbReference type="PANTHER" id="PTHR21294:SF8">
    <property type="entry name" value="ELECTRON TRANSFER FLAVOPROTEIN SUBUNIT BETA"/>
    <property type="match status" value="1"/>
</dbReference>
<comment type="similarity">
    <text evidence="2 7">Belongs to the ETF beta-subunit/FixA family.</text>
</comment>
<dbReference type="OrthoDB" id="276685at2759"/>
<dbReference type="Gene3D" id="3.40.50.620">
    <property type="entry name" value="HUPs"/>
    <property type="match status" value="1"/>
</dbReference>
<reference evidence="9 10" key="1">
    <citation type="journal article" date="2016" name="Proc. Natl. Acad. Sci. U.S.A.">
        <title>Comparative genomics of biotechnologically important yeasts.</title>
        <authorList>
            <person name="Riley R."/>
            <person name="Haridas S."/>
            <person name="Wolfe K.H."/>
            <person name="Lopes M.R."/>
            <person name="Hittinger C.T."/>
            <person name="Goeker M."/>
            <person name="Salamov A.A."/>
            <person name="Wisecaver J.H."/>
            <person name="Long T.M."/>
            <person name="Calvey C.H."/>
            <person name="Aerts A.L."/>
            <person name="Barry K.W."/>
            <person name="Choi C."/>
            <person name="Clum A."/>
            <person name="Coughlan A.Y."/>
            <person name="Deshpande S."/>
            <person name="Douglass A.P."/>
            <person name="Hanson S.J."/>
            <person name="Klenk H.-P."/>
            <person name="LaButti K.M."/>
            <person name="Lapidus A."/>
            <person name="Lindquist E.A."/>
            <person name="Lipzen A.M."/>
            <person name="Meier-Kolthoff J.P."/>
            <person name="Ohm R.A."/>
            <person name="Otillar R.P."/>
            <person name="Pangilinan J.L."/>
            <person name="Peng Y."/>
            <person name="Rokas A."/>
            <person name="Rosa C.A."/>
            <person name="Scheuner C."/>
            <person name="Sibirny A.A."/>
            <person name="Slot J.C."/>
            <person name="Stielow J.B."/>
            <person name="Sun H."/>
            <person name="Kurtzman C.P."/>
            <person name="Blackwell M."/>
            <person name="Grigoriev I.V."/>
            <person name="Jeffries T.W."/>
        </authorList>
    </citation>
    <scope>NUCLEOTIDE SEQUENCE [LARGE SCALE GENOMIC DNA]</scope>
    <source>
        <strain evidence="9 10">NRRL Y-11557</strain>
    </source>
</reference>